<evidence type="ECO:0000313" key="2">
    <source>
        <dbReference type="Proteomes" id="UP000356253"/>
    </source>
</evidence>
<name>A0AC61Y6Q8_9FLAO</name>
<sequence length="388" mass="44977">MKALNDFFLKKTILVGVYVHSEQTFYRVISVLKKKEDLEILSRYEFDNLQSLNEYLSSVKNLPVKIYIDGDITITRKGEYSPGYEQELLFNSNIEEYYSIEYIVESEVFLSFGRKKAIQTIVESIAVKDNLLGFYFGPLMVLPLAKALSINRQIYSSFYKLNFSEGKLLAIEKGVNDDFVYKIDEEKLSIYEIPLLGTYLYKPQITISLNYNSDEQQENFVYDKLYKKSIVIGAIFLLVVLLTGHLLLDFYSGVLRSAEVSYSQVNKNLEIENTLKKEKQDKIKIMEGSGVKINNFLTKYFLDLGNRKTKGLTINEINCFPLLNRIDDEDHKIKNDFSKIILKGNSSNEEALNSYMKAIEKLNWVNKLYLTSSFKENKQHNFIIELSL</sequence>
<reference evidence="1" key="1">
    <citation type="submission" date="2019-09" db="EMBL/GenBank/DDBJ databases">
        <authorList>
            <person name="Rodrigo-Torres L."/>
            <person name="Arahal R. D."/>
            <person name="Lucena T."/>
        </authorList>
    </citation>
    <scope>NUCLEOTIDE SEQUENCE</scope>
    <source>
        <strain evidence="1">ISS653</strain>
    </source>
</reference>
<dbReference type="Proteomes" id="UP000356253">
    <property type="component" value="Unassembled WGS sequence"/>
</dbReference>
<proteinExistence type="predicted"/>
<comment type="caution">
    <text evidence="1">The sequence shown here is derived from an EMBL/GenBank/DDBJ whole genome shotgun (WGS) entry which is preliminary data.</text>
</comment>
<protein>
    <submittedName>
        <fullName evidence="1">Uncharacterized protein</fullName>
    </submittedName>
</protein>
<evidence type="ECO:0000313" key="1">
    <source>
        <dbReference type="EMBL" id="VVU99587.1"/>
    </source>
</evidence>
<organism evidence="1 2">
    <name type="scientific">Mesonia oceanica</name>
    <dbReference type="NCBI Taxonomy" id="2687242"/>
    <lineage>
        <taxon>Bacteria</taxon>
        <taxon>Pseudomonadati</taxon>
        <taxon>Bacteroidota</taxon>
        <taxon>Flavobacteriia</taxon>
        <taxon>Flavobacteriales</taxon>
        <taxon>Flavobacteriaceae</taxon>
        <taxon>Mesonia</taxon>
    </lineage>
</organism>
<keyword evidence="2" id="KW-1185">Reference proteome</keyword>
<gene>
    <name evidence="1" type="ORF">FVB9532_00842</name>
</gene>
<accession>A0AC61Y6Q8</accession>
<dbReference type="EMBL" id="CABVMM010000003">
    <property type="protein sequence ID" value="VVU99587.1"/>
    <property type="molecule type" value="Genomic_DNA"/>
</dbReference>